<feature type="compositionally biased region" description="Gly residues" evidence="1">
    <location>
        <begin position="254"/>
        <end position="263"/>
    </location>
</feature>
<feature type="region of interest" description="Disordered" evidence="1">
    <location>
        <begin position="1"/>
        <end position="71"/>
    </location>
</feature>
<dbReference type="PaxDb" id="3880-AES79759"/>
<dbReference type="PANTHER" id="PTHR45023">
    <property type="match status" value="1"/>
</dbReference>
<keyword evidence="4" id="KW-1185">Reference proteome</keyword>
<reference evidence="3" key="3">
    <citation type="submission" date="2015-04" db="UniProtKB">
        <authorList>
            <consortium name="EnsemblPlants"/>
        </authorList>
    </citation>
    <scope>IDENTIFICATION</scope>
    <source>
        <strain evidence="3">cv. Jemalong A17</strain>
    </source>
</reference>
<evidence type="ECO:0000313" key="2">
    <source>
        <dbReference type="EMBL" id="AES79759.2"/>
    </source>
</evidence>
<accession>G7KW23</accession>
<name>G7KW23_MEDTR</name>
<sequence>MDPNNNQFNTQNSSDYSFGYQNPNNYQHPNQFPNQHLQNPNQFPNQNPQNPNQFSNQHSQNMHNFGFASNFNHPSSFPNNFNPYQRSMMGYPSQTPPFNGYMSMMNENFQSVGEYPEYSTQINRGGMTRANEVIPISEDTTPKSKRNPQPGWNTEQNLTSEAYWGKIAKYCNEHCSFDPPRDIIACRNRFNYMSKVINKWIDAYESAKRLQGNGWSEDDVLVKAQELFACGKNVQFTLKEEWRALHDQPRYGSQMGGNVGSGSSGSKRSHEDSVGSSARPMGREAAKRKGKKKSKDADGLEQVEKEWVQFKEIKAQEIEQLKEFNSNQHEKNRLKKMKLYVKLSSEEHLDDRKKALLEELERELF</sequence>
<proteinExistence type="predicted"/>
<reference evidence="2 4" key="2">
    <citation type="journal article" date="2014" name="BMC Genomics">
        <title>An improved genome release (version Mt4.0) for the model legume Medicago truncatula.</title>
        <authorList>
            <person name="Tang H."/>
            <person name="Krishnakumar V."/>
            <person name="Bidwell S."/>
            <person name="Rosen B."/>
            <person name="Chan A."/>
            <person name="Zhou S."/>
            <person name="Gentzbittel L."/>
            <person name="Childs K.L."/>
            <person name="Yandell M."/>
            <person name="Gundlach H."/>
            <person name="Mayer K.F."/>
            <person name="Schwartz D.C."/>
            <person name="Town C.D."/>
        </authorList>
    </citation>
    <scope>GENOME REANNOTATION</scope>
    <source>
        <strain evidence="3 4">cv. Jemalong A17</strain>
    </source>
</reference>
<reference evidence="2 4" key="1">
    <citation type="journal article" date="2011" name="Nature">
        <title>The Medicago genome provides insight into the evolution of rhizobial symbioses.</title>
        <authorList>
            <person name="Young N.D."/>
            <person name="Debelle F."/>
            <person name="Oldroyd G.E."/>
            <person name="Geurts R."/>
            <person name="Cannon S.B."/>
            <person name="Udvardi M.K."/>
            <person name="Benedito V.A."/>
            <person name="Mayer K.F."/>
            <person name="Gouzy J."/>
            <person name="Schoof H."/>
            <person name="Van de Peer Y."/>
            <person name="Proost S."/>
            <person name="Cook D.R."/>
            <person name="Meyers B.C."/>
            <person name="Spannagl M."/>
            <person name="Cheung F."/>
            <person name="De Mita S."/>
            <person name="Krishnakumar V."/>
            <person name="Gundlach H."/>
            <person name="Zhou S."/>
            <person name="Mudge J."/>
            <person name="Bharti A.K."/>
            <person name="Murray J.D."/>
            <person name="Naoumkina M.A."/>
            <person name="Rosen B."/>
            <person name="Silverstein K.A."/>
            <person name="Tang H."/>
            <person name="Rombauts S."/>
            <person name="Zhao P.X."/>
            <person name="Zhou P."/>
            <person name="Barbe V."/>
            <person name="Bardou P."/>
            <person name="Bechner M."/>
            <person name="Bellec A."/>
            <person name="Berger A."/>
            <person name="Berges H."/>
            <person name="Bidwell S."/>
            <person name="Bisseling T."/>
            <person name="Choisne N."/>
            <person name="Couloux A."/>
            <person name="Denny R."/>
            <person name="Deshpande S."/>
            <person name="Dai X."/>
            <person name="Doyle J.J."/>
            <person name="Dudez A.M."/>
            <person name="Farmer A.D."/>
            <person name="Fouteau S."/>
            <person name="Franken C."/>
            <person name="Gibelin C."/>
            <person name="Gish J."/>
            <person name="Goldstein S."/>
            <person name="Gonzalez A.J."/>
            <person name="Green P.J."/>
            <person name="Hallab A."/>
            <person name="Hartog M."/>
            <person name="Hua A."/>
            <person name="Humphray S.J."/>
            <person name="Jeong D.H."/>
            <person name="Jing Y."/>
            <person name="Jocker A."/>
            <person name="Kenton S.M."/>
            <person name="Kim D.J."/>
            <person name="Klee K."/>
            <person name="Lai H."/>
            <person name="Lang C."/>
            <person name="Lin S."/>
            <person name="Macmil S.L."/>
            <person name="Magdelenat G."/>
            <person name="Matthews L."/>
            <person name="McCorrison J."/>
            <person name="Monaghan E.L."/>
            <person name="Mun J.H."/>
            <person name="Najar F.Z."/>
            <person name="Nicholson C."/>
            <person name="Noirot C."/>
            <person name="O'Bleness M."/>
            <person name="Paule C.R."/>
            <person name="Poulain J."/>
            <person name="Prion F."/>
            <person name="Qin B."/>
            <person name="Qu C."/>
            <person name="Retzel E.F."/>
            <person name="Riddle C."/>
            <person name="Sallet E."/>
            <person name="Samain S."/>
            <person name="Samson N."/>
            <person name="Sanders I."/>
            <person name="Saurat O."/>
            <person name="Scarpelli C."/>
            <person name="Schiex T."/>
            <person name="Segurens B."/>
            <person name="Severin A.J."/>
            <person name="Sherrier D.J."/>
            <person name="Shi R."/>
            <person name="Sims S."/>
            <person name="Singer S.R."/>
            <person name="Sinharoy S."/>
            <person name="Sterck L."/>
            <person name="Viollet A."/>
            <person name="Wang B.B."/>
            <person name="Wang K."/>
            <person name="Wang M."/>
            <person name="Wang X."/>
            <person name="Warfsmann J."/>
            <person name="Weissenbach J."/>
            <person name="White D.D."/>
            <person name="White J.D."/>
            <person name="Wiley G.B."/>
            <person name="Wincker P."/>
            <person name="Xing Y."/>
            <person name="Yang L."/>
            <person name="Yao Z."/>
            <person name="Ying F."/>
            <person name="Zhai J."/>
            <person name="Zhou L."/>
            <person name="Zuber A."/>
            <person name="Denarie J."/>
            <person name="Dixon R.A."/>
            <person name="May G.D."/>
            <person name="Schwartz D.C."/>
            <person name="Rogers J."/>
            <person name="Quetier F."/>
            <person name="Town C.D."/>
            <person name="Roe B.A."/>
        </authorList>
    </citation>
    <scope>NUCLEOTIDE SEQUENCE [LARGE SCALE GENOMIC DNA]</scope>
    <source>
        <strain evidence="2">A17</strain>
        <strain evidence="3 4">cv. Jemalong A17</strain>
    </source>
</reference>
<evidence type="ECO:0000313" key="3">
    <source>
        <dbReference type="EnsemblPlants" id="AES79759"/>
    </source>
</evidence>
<feature type="compositionally biased region" description="Low complexity" evidence="1">
    <location>
        <begin position="20"/>
        <end position="61"/>
    </location>
</feature>
<evidence type="ECO:0000256" key="1">
    <source>
        <dbReference type="SAM" id="MobiDB-lite"/>
    </source>
</evidence>
<feature type="region of interest" description="Disordered" evidence="1">
    <location>
        <begin position="249"/>
        <end position="300"/>
    </location>
</feature>
<organism evidence="2 4">
    <name type="scientific">Medicago truncatula</name>
    <name type="common">Barrel medic</name>
    <name type="synonym">Medicago tribuloides</name>
    <dbReference type="NCBI Taxonomy" id="3880"/>
    <lineage>
        <taxon>Eukaryota</taxon>
        <taxon>Viridiplantae</taxon>
        <taxon>Streptophyta</taxon>
        <taxon>Embryophyta</taxon>
        <taxon>Tracheophyta</taxon>
        <taxon>Spermatophyta</taxon>
        <taxon>Magnoliopsida</taxon>
        <taxon>eudicotyledons</taxon>
        <taxon>Gunneridae</taxon>
        <taxon>Pentapetalae</taxon>
        <taxon>rosids</taxon>
        <taxon>fabids</taxon>
        <taxon>Fabales</taxon>
        <taxon>Fabaceae</taxon>
        <taxon>Papilionoideae</taxon>
        <taxon>50 kb inversion clade</taxon>
        <taxon>NPAAA clade</taxon>
        <taxon>Hologalegina</taxon>
        <taxon>IRL clade</taxon>
        <taxon>Trifolieae</taxon>
        <taxon>Medicago</taxon>
    </lineage>
</organism>
<gene>
    <name evidence="2" type="ordered locus">MTR_7g072210</name>
</gene>
<accession>A0A0C3W809</accession>
<dbReference type="EMBL" id="CM001223">
    <property type="protein sequence ID" value="AES79759.2"/>
    <property type="molecule type" value="Genomic_DNA"/>
</dbReference>
<dbReference type="AlphaFoldDB" id="G7KW23"/>
<feature type="compositionally biased region" description="Polar residues" evidence="1">
    <location>
        <begin position="1"/>
        <end position="16"/>
    </location>
</feature>
<evidence type="ECO:0008006" key="5">
    <source>
        <dbReference type="Google" id="ProtNLM"/>
    </source>
</evidence>
<protein>
    <recommendedName>
        <fullName evidence="5">No apical meristem-associated C-terminal domain-containing protein</fullName>
    </recommendedName>
</protein>
<evidence type="ECO:0000313" key="4">
    <source>
        <dbReference type="Proteomes" id="UP000002051"/>
    </source>
</evidence>
<dbReference type="EnsemblPlants" id="AES79759">
    <property type="protein sequence ID" value="AES79759"/>
    <property type="gene ID" value="MTR_7g072210"/>
</dbReference>
<dbReference type="Proteomes" id="UP000002051">
    <property type="component" value="Unassembled WGS sequence"/>
</dbReference>
<dbReference type="PANTHER" id="PTHR45023:SF13">
    <property type="entry name" value="PUTATIVE-RELATED"/>
    <property type="match status" value="1"/>
</dbReference>
<dbReference type="HOGENOM" id="CLU_060433_0_0_1"/>